<feature type="region of interest" description="Disordered" evidence="2">
    <location>
        <begin position="1489"/>
        <end position="1526"/>
    </location>
</feature>
<protein>
    <submittedName>
        <fullName evidence="3">Uncharacterized protein</fullName>
    </submittedName>
</protein>
<evidence type="ECO:0000256" key="1">
    <source>
        <dbReference type="SAM" id="Coils"/>
    </source>
</evidence>
<gene>
    <name evidence="3" type="ORF">VaNZ11_011877</name>
</gene>
<feature type="compositionally biased region" description="Gly residues" evidence="2">
    <location>
        <begin position="794"/>
        <end position="805"/>
    </location>
</feature>
<feature type="region of interest" description="Disordered" evidence="2">
    <location>
        <begin position="1235"/>
        <end position="1265"/>
    </location>
</feature>
<dbReference type="Proteomes" id="UP001165090">
    <property type="component" value="Unassembled WGS sequence"/>
</dbReference>
<feature type="compositionally biased region" description="Low complexity" evidence="2">
    <location>
        <begin position="866"/>
        <end position="875"/>
    </location>
</feature>
<reference evidence="3 4" key="1">
    <citation type="journal article" date="2023" name="IScience">
        <title>Expanded male sex-determining region conserved during the evolution of homothallism in the green alga Volvox.</title>
        <authorList>
            <person name="Yamamoto K."/>
            <person name="Matsuzaki R."/>
            <person name="Mahakham W."/>
            <person name="Heman W."/>
            <person name="Sekimoto H."/>
            <person name="Kawachi M."/>
            <person name="Minakuchi Y."/>
            <person name="Toyoda A."/>
            <person name="Nozaki H."/>
        </authorList>
    </citation>
    <scope>NUCLEOTIDE SEQUENCE [LARGE SCALE GENOMIC DNA]</scope>
    <source>
        <strain evidence="3 4">NIES-4468</strain>
    </source>
</reference>
<feature type="region of interest" description="Disordered" evidence="2">
    <location>
        <begin position="1169"/>
        <end position="1192"/>
    </location>
</feature>
<feature type="region of interest" description="Disordered" evidence="2">
    <location>
        <begin position="1355"/>
        <end position="1390"/>
    </location>
</feature>
<accession>A0ABQ5SDA0</accession>
<name>A0ABQ5SDA0_9CHLO</name>
<feature type="compositionally biased region" description="Low complexity" evidence="2">
    <location>
        <begin position="783"/>
        <end position="793"/>
    </location>
</feature>
<feature type="region of interest" description="Disordered" evidence="2">
    <location>
        <begin position="969"/>
        <end position="994"/>
    </location>
</feature>
<dbReference type="EMBL" id="BSDZ01000078">
    <property type="protein sequence ID" value="GLI67629.1"/>
    <property type="molecule type" value="Genomic_DNA"/>
</dbReference>
<proteinExistence type="predicted"/>
<feature type="region of interest" description="Disordered" evidence="2">
    <location>
        <begin position="1443"/>
        <end position="1463"/>
    </location>
</feature>
<comment type="caution">
    <text evidence="3">The sequence shown here is derived from an EMBL/GenBank/DDBJ whole genome shotgun (WGS) entry which is preliminary data.</text>
</comment>
<organism evidence="3 4">
    <name type="scientific">Volvox africanus</name>
    <dbReference type="NCBI Taxonomy" id="51714"/>
    <lineage>
        <taxon>Eukaryota</taxon>
        <taxon>Viridiplantae</taxon>
        <taxon>Chlorophyta</taxon>
        <taxon>core chlorophytes</taxon>
        <taxon>Chlorophyceae</taxon>
        <taxon>CS clade</taxon>
        <taxon>Chlamydomonadales</taxon>
        <taxon>Volvocaceae</taxon>
        <taxon>Volvox</taxon>
    </lineage>
</organism>
<evidence type="ECO:0000313" key="3">
    <source>
        <dbReference type="EMBL" id="GLI67629.1"/>
    </source>
</evidence>
<feature type="region of interest" description="Disordered" evidence="2">
    <location>
        <begin position="779"/>
        <end position="895"/>
    </location>
</feature>
<feature type="region of interest" description="Disordered" evidence="2">
    <location>
        <begin position="400"/>
        <end position="426"/>
    </location>
</feature>
<evidence type="ECO:0000313" key="4">
    <source>
        <dbReference type="Proteomes" id="UP001165090"/>
    </source>
</evidence>
<sequence>MENSIDWFDPEGFALTACLDERSQPLRWRVVAQDLLYSRPGAEFPDPAQCESSTIISTVLFPPSQTVLAAGVVKYHGLCAAASPRSVIVTASTQSPDDINPRDTHQPLQLSLQQHRAVIHVWELRIRRRLSVCALSPAVPPSDTNPGPCEPSHAHYSADGDHSKFGANLGSKRLGLTLTLHEVTGMPLPQGISSAGFVCRPGGAGVGALHHHQKQQQVREWDVTNGCAPAAGGGSWRCSLAHTGAWAVLQVSSTRTLLIGFGAALEPTVVPVPHFPDPVAGGLGTTAAPAAPIAAGPGSSVIETTQHQIQLPHQDKTTNLHCLDLDLTAAVAATSGESSSFHVCQVLSCYGYAGQVVLDVALTANARRRANSDLDDNDSGGSSDDNVGGHSVLLRLGFPVKPISGNSRSGRENEPTDDVAQGGGGEVRLVRPTWGTRAAVTASVQLRGQISICSQLHSLAVSGSRRTKLGKTSPTGSIGTSSGAAIIDLPALIGVHACGHLYLIGPYSRTVRPGVDMDVGEIYLDRGTLKAAALRSERAPAGDGPAALSEHGPTPPPLALAVVAQLTVPGPVISIHPLPRIRMSAMTGSSIVNADGDTNGCGVDRAHRGQGHPGHGAELHQIARTAAKAAFAAALCTDPARSVVVLRVMRWQNTEDAQLAARLTEATAVAECEVTPAAGAAGAGGPRPAVNADGPYFQWSLQQLLIVPGVQAVLPVPLPSALSLALAPGGSGYGIKNDAGADADCADRLGASGGDAVRAVRDSGVAVLVSPAAVLILGGGSRGAQEQGPARRGAAGGADQGVGHQGGRRSSGDVWMRDEEVVEEDERMANGEEDWGPAEGSDDDWGGGVYTQRQCLHPPPERRQHGQLWQQQAQQRPDEEAEEERGGGGGLTALGPVGLGPWRRVVVLPAEVQPLPPQVLLAPGGGAHAAATKPPAAAAAPRFAAGAVTELLLMDSSCDTPPLDARPMQWGRPEQEHAQQGGLGSIDGRSGAQEAGMAKVLAHMSRRWDAGVQHALEQRAALGRMVHLTREAEHLIAAAGQEPLPTYGSAGARPPAHASLLDPLQDLEEEFRSQPQRRARSRSAMSKCGAAGPTATCSGRGGDGDEDGDNVNVSAAVDKLLDQLLGCGSAGPAKVRNIAGAVPAVAAAYSRSESRTAAMHGAAMAVTDGAKSGGGEGGAASDPRMPDNGSWSPVVESLTQSRQGGNWILRAVLRLEGGQKAGAGYFAAVAKADGNGKDDGSGSGHGVGGMILPLASGPQHQPPTPPLSPLQLDDVVLLPYCPAGLALSGVRGRWEVLQRRSRQVMVEAAVPLGELLGLASAAAVTATPGGCLDPGFGAERDFDPESHHRRDLQTALGPLPGLFDGPNEDGGDTVYSDECSSDTDNDREDACNHDDLRLHDYAGNGIIGSRPAHGNSSTTRRSTHCKLRELQLGAMLRITARVSGSRTLEDGGGRSGGSTESSSARLLQVRVLDLGRVLVPLDSLLQSATSGSLRQQVQQQQAEGGRKDASTAGAGGSHGSIGAALQPPPGPAMALLLAPSRSLLLIATTEEAAGLKVRMPPGVAPVAAAGGGKGLPSCASASCRTEVPQWTRGQGMCGDLWERLLWAPGFLTRSEHDSAGVPTSEAAEDVEDHAACRRLLWEGLMGWRCVVSLQPCGVYGCEVELSCINGGDTGWDAWSAAALDQVQQLVTEAAERSCEQVGRGLSLLCPNPLADCQLRRMDTAAGALQRCVDATLDLFEGALLAQQQQQHLKQQQQQQQQLKQQQQTAGRREVGTKSAVKDCTAGSVGSQRVLSVGATGGRLQAMLQDVLQLQLQLNTAMETYLVS</sequence>
<keyword evidence="4" id="KW-1185">Reference proteome</keyword>
<feature type="compositionally biased region" description="Acidic residues" evidence="2">
    <location>
        <begin position="820"/>
        <end position="845"/>
    </location>
</feature>
<feature type="coiled-coil region" evidence="1">
    <location>
        <begin position="1745"/>
        <end position="1772"/>
    </location>
</feature>
<keyword evidence="1" id="KW-0175">Coiled coil</keyword>
<feature type="region of interest" description="Disordered" evidence="2">
    <location>
        <begin position="1070"/>
        <end position="1106"/>
    </location>
</feature>
<evidence type="ECO:0000256" key="2">
    <source>
        <dbReference type="SAM" id="MobiDB-lite"/>
    </source>
</evidence>